<dbReference type="InterPro" id="IPR032675">
    <property type="entry name" value="LRR_dom_sf"/>
</dbReference>
<dbReference type="Gene3D" id="3.80.10.10">
    <property type="entry name" value="Ribonuclease Inhibitor"/>
    <property type="match status" value="1"/>
</dbReference>
<dbReference type="InterPro" id="IPR050715">
    <property type="entry name" value="LRR-SigEffector_domain"/>
</dbReference>
<keyword evidence="1" id="KW-0433">Leucine-rich repeat</keyword>
<dbReference type="PANTHER" id="PTHR45752">
    <property type="entry name" value="LEUCINE-RICH REPEAT-CONTAINING"/>
    <property type="match status" value="1"/>
</dbReference>
<feature type="region of interest" description="Disordered" evidence="3">
    <location>
        <begin position="1"/>
        <end position="36"/>
    </location>
</feature>
<feature type="compositionally biased region" description="Polar residues" evidence="3">
    <location>
        <begin position="1"/>
        <end position="19"/>
    </location>
</feature>
<protein>
    <submittedName>
        <fullName evidence="4">Uncharacterized protein</fullName>
    </submittedName>
</protein>
<dbReference type="PANTHER" id="PTHR45752:SF187">
    <property type="entry name" value="LEUCINE-RICH REPEAT AND IQ DOMAIN-CONTAINING PROTEIN 4"/>
    <property type="match status" value="1"/>
</dbReference>
<feature type="compositionally biased region" description="Polar residues" evidence="3">
    <location>
        <begin position="27"/>
        <end position="36"/>
    </location>
</feature>
<organism evidence="4">
    <name type="scientific">Pseudo-nitzschia australis</name>
    <dbReference type="NCBI Taxonomy" id="44445"/>
    <lineage>
        <taxon>Eukaryota</taxon>
        <taxon>Sar</taxon>
        <taxon>Stramenopiles</taxon>
        <taxon>Ochrophyta</taxon>
        <taxon>Bacillariophyta</taxon>
        <taxon>Bacillariophyceae</taxon>
        <taxon>Bacillariophycidae</taxon>
        <taxon>Bacillariales</taxon>
        <taxon>Bacillariaceae</taxon>
        <taxon>Pseudo-nitzschia</taxon>
    </lineage>
</organism>
<evidence type="ECO:0000256" key="3">
    <source>
        <dbReference type="SAM" id="MobiDB-lite"/>
    </source>
</evidence>
<evidence type="ECO:0000256" key="1">
    <source>
        <dbReference type="ARBA" id="ARBA00022614"/>
    </source>
</evidence>
<keyword evidence="2" id="KW-0677">Repeat</keyword>
<dbReference type="AlphaFoldDB" id="A0A7S4AHZ2"/>
<dbReference type="InterPro" id="IPR003591">
    <property type="entry name" value="Leu-rich_rpt_typical-subtyp"/>
</dbReference>
<feature type="region of interest" description="Disordered" evidence="3">
    <location>
        <begin position="340"/>
        <end position="379"/>
    </location>
</feature>
<gene>
    <name evidence="4" type="ORF">PAUS00366_LOCUS9104</name>
</gene>
<evidence type="ECO:0000256" key="2">
    <source>
        <dbReference type="ARBA" id="ARBA00022737"/>
    </source>
</evidence>
<accession>A0A7S4AHZ2</accession>
<name>A0A7S4AHZ2_9STRA</name>
<proteinExistence type="predicted"/>
<dbReference type="SUPFAM" id="SSF52058">
    <property type="entry name" value="L domain-like"/>
    <property type="match status" value="1"/>
</dbReference>
<reference evidence="4" key="1">
    <citation type="submission" date="2021-01" db="EMBL/GenBank/DDBJ databases">
        <authorList>
            <person name="Corre E."/>
            <person name="Pelletier E."/>
            <person name="Niang G."/>
            <person name="Scheremetjew M."/>
            <person name="Finn R."/>
            <person name="Kale V."/>
            <person name="Holt S."/>
            <person name="Cochrane G."/>
            <person name="Meng A."/>
            <person name="Brown T."/>
            <person name="Cohen L."/>
        </authorList>
    </citation>
    <scope>NUCLEOTIDE SEQUENCE</scope>
    <source>
        <strain evidence="4">10249 10 AB</strain>
    </source>
</reference>
<sequence>MMSPTTTIDSGIQKPSNNGAYEDQQEHTSTQKIVSSISYPTDQASLSLSNRGLETVELHHCINGSTRNLQPHQYLARPQISSLPKLPPLISIVRLDLSRNKLTSLPKELFGGNENRSLPCPALEFLDVGRNKLKELPSEIGNCKCLKTIIALSNNIRWSGFPANSISSLPFLEVLDLRWNRKMDSQSSRRRLLEYFPERSHKNQKEQVALVLSPNNYDTSDLAPTAVQKKLSACDRDANYLRSQLEPLSTPRLRKRLFRTFDVSFDNDDENAYNREVLMQRLLHCYNSSSGCDENGHPLRLRSVRYERGVAIDPMLVKELLEEMEAIRWPRTTRERPKIAADGYVILQRPPPPPARATSTSKADVEAYPKSQKANNKSKREAEKLKRFIGIWMKAVEAIESIDKVFAAQFTALAVTKNFRGSPHIDTLNIAPFYGLSLGDFTPDNGGGKLCVECSATEVAEIDTRGKLAKVDGRFCHWVSDYEGTRYSLIYYVTHGDVIPQTTAIFKPPLAATMEKDGKEEENIIPWVPPPAYLA</sequence>
<evidence type="ECO:0000313" key="4">
    <source>
        <dbReference type="EMBL" id="CAE0716352.1"/>
    </source>
</evidence>
<dbReference type="SMART" id="SM00369">
    <property type="entry name" value="LRR_TYP"/>
    <property type="match status" value="2"/>
</dbReference>
<dbReference type="EMBL" id="HBIX01012153">
    <property type="protein sequence ID" value="CAE0716352.1"/>
    <property type="molecule type" value="Transcribed_RNA"/>
</dbReference>